<comment type="caution">
    <text evidence="1">The sequence shown here is derived from an EMBL/GenBank/DDBJ whole genome shotgun (WGS) entry which is preliminary data.</text>
</comment>
<reference evidence="1 2" key="1">
    <citation type="journal article" date="2023" name="bioRxiv">
        <title>Conserved and derived expression patterns and positive selection on dental genes reveal complex evolutionary context of ever-growing rodent molars.</title>
        <authorList>
            <person name="Calamari Z.T."/>
            <person name="Song A."/>
            <person name="Cohen E."/>
            <person name="Akter M."/>
            <person name="Roy R.D."/>
            <person name="Hallikas O."/>
            <person name="Christensen M.M."/>
            <person name="Li P."/>
            <person name="Marangoni P."/>
            <person name="Jernvall J."/>
            <person name="Klein O.D."/>
        </authorList>
    </citation>
    <scope>NUCLEOTIDE SEQUENCE [LARGE SCALE GENOMIC DNA]</scope>
    <source>
        <strain evidence="1">V071</strain>
    </source>
</reference>
<gene>
    <name evidence="1" type="ORF">U0070_015174</name>
</gene>
<accession>A0AAW0GWN2</accession>
<dbReference type="AlphaFoldDB" id="A0AAW0GWN2"/>
<dbReference type="EMBL" id="JBBHLL010004297">
    <property type="protein sequence ID" value="KAK7795028.1"/>
    <property type="molecule type" value="Genomic_DNA"/>
</dbReference>
<keyword evidence="2" id="KW-1185">Reference proteome</keyword>
<evidence type="ECO:0000313" key="1">
    <source>
        <dbReference type="EMBL" id="KAK7795028.1"/>
    </source>
</evidence>
<organism evidence="1 2">
    <name type="scientific">Myodes glareolus</name>
    <name type="common">Bank vole</name>
    <name type="synonym">Clethrionomys glareolus</name>
    <dbReference type="NCBI Taxonomy" id="447135"/>
    <lineage>
        <taxon>Eukaryota</taxon>
        <taxon>Metazoa</taxon>
        <taxon>Chordata</taxon>
        <taxon>Craniata</taxon>
        <taxon>Vertebrata</taxon>
        <taxon>Euteleostomi</taxon>
        <taxon>Mammalia</taxon>
        <taxon>Eutheria</taxon>
        <taxon>Euarchontoglires</taxon>
        <taxon>Glires</taxon>
        <taxon>Rodentia</taxon>
        <taxon>Myomorpha</taxon>
        <taxon>Muroidea</taxon>
        <taxon>Cricetidae</taxon>
        <taxon>Arvicolinae</taxon>
        <taxon>Myodes</taxon>
    </lineage>
</organism>
<evidence type="ECO:0000313" key="2">
    <source>
        <dbReference type="Proteomes" id="UP001488838"/>
    </source>
</evidence>
<sequence>LRVSLNFQGNTENLLEGQMLQNLWSSLPYWAPEILTRKSYDGFHHEGLSNDHGSAILRKQQTPEKEILPKVVKVMCNIGYTCKQGTMHSKWNSVDSQSGNKVPEEDSMITNSIKPTTGDNTFNMNSLDRLSAKKFQKIHWLQHHQPRYRVQCINVNSVDSLSDNKVQEDSLTSNTINPLQGTMHSTPMDVTINNQASVEISYENTCFLITPNPTNPTLNEFTGTSEVQSDNFGSINQTVDDGLNLIKPSLVKSQVAVLQCFVWQGWDGPCATGACIDVGCNKEEGEHSIPKSSFTWRNTNLIQMEVELPAGFEEVSCNVSEDQLQPPPSSWVLQAN</sequence>
<dbReference type="Proteomes" id="UP001488838">
    <property type="component" value="Unassembled WGS sequence"/>
</dbReference>
<name>A0AAW0GWN2_MYOGA</name>
<protein>
    <submittedName>
        <fullName evidence="1">Uncharacterized protein</fullName>
    </submittedName>
</protein>
<proteinExistence type="predicted"/>
<feature type="non-terminal residue" evidence="1">
    <location>
        <position position="1"/>
    </location>
</feature>